<reference evidence="1" key="1">
    <citation type="journal article" date="2020" name="Nature">
        <title>Giant virus diversity and host interactions through global metagenomics.</title>
        <authorList>
            <person name="Schulz F."/>
            <person name="Roux S."/>
            <person name="Paez-Espino D."/>
            <person name="Jungbluth S."/>
            <person name="Walsh D.A."/>
            <person name="Denef V.J."/>
            <person name="McMahon K.D."/>
            <person name="Konstantinidis K.T."/>
            <person name="Eloe-Fadrosh E.A."/>
            <person name="Kyrpides N.C."/>
            <person name="Woyke T."/>
        </authorList>
    </citation>
    <scope>NUCLEOTIDE SEQUENCE</scope>
    <source>
        <strain evidence="1">GVMAG-M-3300009068-24</strain>
    </source>
</reference>
<dbReference type="SUPFAM" id="SSF57783">
    <property type="entry name" value="Zinc beta-ribbon"/>
    <property type="match status" value="1"/>
</dbReference>
<dbReference type="EMBL" id="MN738881">
    <property type="protein sequence ID" value="QHT29686.1"/>
    <property type="molecule type" value="Genomic_DNA"/>
</dbReference>
<evidence type="ECO:0000313" key="1">
    <source>
        <dbReference type="EMBL" id="QHT29686.1"/>
    </source>
</evidence>
<accession>A0A6C0EKI6</accession>
<dbReference type="Gene3D" id="2.20.25.10">
    <property type="match status" value="2"/>
</dbReference>
<protein>
    <submittedName>
        <fullName evidence="1">Uncharacterized protein</fullName>
    </submittedName>
</protein>
<dbReference type="AlphaFoldDB" id="A0A6C0EKI6"/>
<proteinExistence type="predicted"/>
<name>A0A6C0EKI6_9ZZZZ</name>
<sequence>MKFCKTCDNMYYITLDPQDSNKLTYYCRNCGDVDNEETTQEIHCVLNTTMKRDDQKFHHIVNKYIKLDPTLPRIYTIPCPNESCSSNATDEKSASAREILYLRYDEQNLKYLYMCAVCNYTWHS</sequence>
<organism evidence="1">
    <name type="scientific">viral metagenome</name>
    <dbReference type="NCBI Taxonomy" id="1070528"/>
    <lineage>
        <taxon>unclassified sequences</taxon>
        <taxon>metagenomes</taxon>
        <taxon>organismal metagenomes</taxon>
    </lineage>
</organism>